<dbReference type="InterPro" id="IPR047691">
    <property type="entry name" value="PelF-like"/>
</dbReference>
<reference evidence="8 9" key="2">
    <citation type="submission" date="2018-08" db="EMBL/GenBank/DDBJ databases">
        <title>A genome reference for cultivated species of the human gut microbiota.</title>
        <authorList>
            <person name="Zou Y."/>
            <person name="Xue W."/>
            <person name="Luo G."/>
        </authorList>
    </citation>
    <scope>NUCLEOTIDE SEQUENCE [LARGE SCALE GENOMIC DNA]</scope>
    <source>
        <strain evidence="5 8">OM03-6</strain>
        <strain evidence="4 9">OM06-11AA</strain>
    </source>
</reference>
<feature type="domain" description="DUF3492" evidence="2">
    <location>
        <begin position="1"/>
        <end position="257"/>
    </location>
</feature>
<evidence type="ECO:0000313" key="7">
    <source>
        <dbReference type="Proteomes" id="UP000095409"/>
    </source>
</evidence>
<dbReference type="InterPro" id="IPR001296">
    <property type="entry name" value="Glyco_trans_1"/>
</dbReference>
<evidence type="ECO:0000313" key="4">
    <source>
        <dbReference type="EMBL" id="RGN04468.1"/>
    </source>
</evidence>
<dbReference type="Gene3D" id="3.40.50.2000">
    <property type="entry name" value="Glycogen Phosphorylase B"/>
    <property type="match status" value="2"/>
</dbReference>
<organism evidence="3 7">
    <name type="scientific">Blautia obeum</name>
    <dbReference type="NCBI Taxonomy" id="40520"/>
    <lineage>
        <taxon>Bacteria</taxon>
        <taxon>Bacillati</taxon>
        <taxon>Bacillota</taxon>
        <taxon>Clostridia</taxon>
        <taxon>Lachnospirales</taxon>
        <taxon>Lachnospiraceae</taxon>
        <taxon>Blautia</taxon>
    </lineage>
</organism>
<dbReference type="PANTHER" id="PTHR12526:SF608">
    <property type="entry name" value="PELF"/>
    <property type="match status" value="1"/>
</dbReference>
<evidence type="ECO:0000313" key="9">
    <source>
        <dbReference type="Proteomes" id="UP000261222"/>
    </source>
</evidence>
<dbReference type="SUPFAM" id="SSF53756">
    <property type="entry name" value="UDP-Glycosyltransferase/glycogen phosphorylase"/>
    <property type="match status" value="1"/>
</dbReference>
<dbReference type="NCBIfam" id="NF038011">
    <property type="entry name" value="PelF"/>
    <property type="match status" value="1"/>
</dbReference>
<dbReference type="EMBL" id="QSUB01000004">
    <property type="protein sequence ID" value="RGN04468.1"/>
    <property type="molecule type" value="Genomic_DNA"/>
</dbReference>
<proteinExistence type="predicted"/>
<dbReference type="EMBL" id="CYZD01000014">
    <property type="protein sequence ID" value="CUO54755.1"/>
    <property type="molecule type" value="Genomic_DNA"/>
</dbReference>
<evidence type="ECO:0000259" key="2">
    <source>
        <dbReference type="Pfam" id="PF11997"/>
    </source>
</evidence>
<accession>A0A174G339</accession>
<reference evidence="3 7" key="1">
    <citation type="submission" date="2015-09" db="EMBL/GenBank/DDBJ databases">
        <authorList>
            <consortium name="Pathogen Informatics"/>
        </authorList>
    </citation>
    <scope>NUCLEOTIDE SEQUENCE [LARGE SCALE GENOMIC DNA]</scope>
    <source>
        <strain evidence="3 7">2789STDY5608837</strain>
    </source>
</reference>
<dbReference type="PANTHER" id="PTHR12526">
    <property type="entry name" value="GLYCOSYLTRANSFERASE"/>
    <property type="match status" value="1"/>
</dbReference>
<feature type="domain" description="Glycosyl transferase family 1" evidence="1">
    <location>
        <begin position="285"/>
        <end position="444"/>
    </location>
</feature>
<dbReference type="EMBL" id="RCXQ01000011">
    <property type="protein sequence ID" value="RYT65406.1"/>
    <property type="molecule type" value="Genomic_DNA"/>
</dbReference>
<dbReference type="Proteomes" id="UP000261105">
    <property type="component" value="Unassembled WGS sequence"/>
</dbReference>
<evidence type="ECO:0000259" key="1">
    <source>
        <dbReference type="Pfam" id="PF00534"/>
    </source>
</evidence>
<evidence type="ECO:0000313" key="8">
    <source>
        <dbReference type="Proteomes" id="UP000261105"/>
    </source>
</evidence>
<evidence type="ECO:0000313" key="3">
    <source>
        <dbReference type="EMBL" id="CUO54755.1"/>
    </source>
</evidence>
<dbReference type="Proteomes" id="UP000095409">
    <property type="component" value="Unassembled WGS sequence"/>
</dbReference>
<dbReference type="Pfam" id="PF11997">
    <property type="entry name" value="DUF3492"/>
    <property type="match status" value="1"/>
</dbReference>
<evidence type="ECO:0000313" key="10">
    <source>
        <dbReference type="Proteomes" id="UP000293506"/>
    </source>
</evidence>
<protein>
    <submittedName>
        <fullName evidence="3">Colanic acid biosynthesis glycosyltransferase WcaL</fullName>
    </submittedName>
    <submittedName>
        <fullName evidence="4">DUF3492 domain-containing protein</fullName>
    </submittedName>
</protein>
<dbReference type="Proteomes" id="UP000293506">
    <property type="component" value="Unassembled WGS sequence"/>
</dbReference>
<reference evidence="6 10" key="3">
    <citation type="journal article" date="2019" name="Science, e1252229">
        <title>Invertible promoters mediate bacterial phase variation, antibiotic resistance, and host adaptation in the gut.</title>
        <authorList>
            <person name="Jiang X."/>
            <person name="Hall A.B."/>
            <person name="Arthur T.D."/>
            <person name="Plichta D.R."/>
            <person name="Covington C.T."/>
            <person name="Poyet M."/>
            <person name="Crothers J."/>
            <person name="Moses P.L."/>
            <person name="Tolonen A.C."/>
            <person name="Vlamakis H."/>
            <person name="Alm E.J."/>
            <person name="Xavier R.J."/>
        </authorList>
    </citation>
    <scope>NUCLEOTIDE SEQUENCE [LARGE SCALE GENOMIC DNA]</scope>
    <source>
        <strain evidence="10">af_0058</strain>
        <strain evidence="6">Af_0058</strain>
    </source>
</reference>
<dbReference type="GO" id="GO:0016757">
    <property type="term" value="F:glycosyltransferase activity"/>
    <property type="evidence" value="ECO:0007669"/>
    <property type="project" value="InterPro"/>
</dbReference>
<evidence type="ECO:0000313" key="5">
    <source>
        <dbReference type="EMBL" id="RGN84741.1"/>
    </source>
</evidence>
<keyword evidence="3" id="KW-0808">Transferase</keyword>
<dbReference type="Proteomes" id="UP000261222">
    <property type="component" value="Unassembled WGS sequence"/>
</dbReference>
<dbReference type="InterPro" id="IPR022622">
    <property type="entry name" value="DUF3492"/>
</dbReference>
<dbReference type="Pfam" id="PF00534">
    <property type="entry name" value="Glycos_transf_1"/>
    <property type="match status" value="1"/>
</dbReference>
<dbReference type="EMBL" id="QSUZ01000028">
    <property type="protein sequence ID" value="RGN84741.1"/>
    <property type="molecule type" value="Genomic_DNA"/>
</dbReference>
<sequence>MKICLILEGCYPYVFGGVSTWMHQYINKMKEHEFVLWVIGAKAENRGKFVYEFPENVTEVHEVFLDDALRMKDTGRLRHSFSDEETQSLRELMLCGRPDWEILFRLYHDKHMNPMSFLKSEEFLQILIECCEEHYPYIAFADAFHTMRSMLLPVLYLMGTEVPKADVYHAICTGYGGLLACLGGYVNKKDVLLTEHGIYTREREEEIIRAKWVVPSFKKQWISFFYMLSDMIYQRAFRVTSLFTNAMHTQVSMGCDKDKCRVISNGIDYDRLSGIPLKEPDGWIDIGAVVRLAPIKDIKTMIYAFFELSARLQNVRLHIMGGVDDEEYAEECYALVDQLKIKNIIFTGRVDIVKYMEKLDFTILTSISEGQPLSVLESFAARRPCVTTDVGCCRELLEGSEGDSFGRAGYYVAPMYREGLADAMEKLCVSEPRRRRMGENAQNRVKTYYKHEDMMENYRKVYREVEEKNGWNRI</sequence>
<evidence type="ECO:0000313" key="6">
    <source>
        <dbReference type="EMBL" id="RYT65406.1"/>
    </source>
</evidence>
<dbReference type="AlphaFoldDB" id="A0A174G339"/>
<gene>
    <name evidence="5" type="ORF">DXB38_14775</name>
    <name evidence="4" type="ORF">DXB81_10650</name>
    <name evidence="6" type="ORF">EAI82_11925</name>
    <name evidence="3" type="ORF">ERS852394_02444</name>
</gene>
<name>A0A174G339_9FIRM</name>